<sequence>MSVETASGARVGGTIVSPPRRRRRIPRALAWAAVAPFAVWAAARVGGLERGSLTTQIMTGTPYVAAASLVPVLIGALARNRAATAVALVTTAALGFSVLPRAIGSAEAGPGSGAPLRVLTLNMLFGHAEPDAVMDLVRRLKPDVLSTQELTPGMVEKLDAAGLGQLLPHRVLQDEWSAGGSGLYSRHPMTPLENLFRPIGHNMPAAVITLPGAKPVEFVDVHPYPPLGSQVHDWTAAIGAFPPASPDTIRILAGDFNASLDHAVMRRFLDKGYADAADRAGQGLTPTWPAGKSIPPLITIDHVVVDERVAVNEVSVHTVPGTDHRAVFADLRLPG</sequence>
<dbReference type="GO" id="GO:0004519">
    <property type="term" value="F:endonuclease activity"/>
    <property type="evidence" value="ECO:0007669"/>
    <property type="project" value="UniProtKB-KW"/>
</dbReference>
<evidence type="ECO:0000259" key="2">
    <source>
        <dbReference type="Pfam" id="PF03372"/>
    </source>
</evidence>
<dbReference type="GO" id="GO:0004527">
    <property type="term" value="F:exonuclease activity"/>
    <property type="evidence" value="ECO:0007669"/>
    <property type="project" value="UniProtKB-KW"/>
</dbReference>
<dbReference type="InterPro" id="IPR036691">
    <property type="entry name" value="Endo/exonu/phosph_ase_sf"/>
</dbReference>
<reference evidence="3 4" key="1">
    <citation type="submission" date="2020-08" db="EMBL/GenBank/DDBJ databases">
        <title>Genomic Encyclopedia of Type Strains, Phase III (KMG-III): the genomes of soil and plant-associated and newly described type strains.</title>
        <authorList>
            <person name="Whitman W."/>
        </authorList>
    </citation>
    <scope>NUCLEOTIDE SEQUENCE [LARGE SCALE GENOMIC DNA]</scope>
    <source>
        <strain evidence="3 4">CECT 3303</strain>
    </source>
</reference>
<feature type="domain" description="Endonuclease/exonuclease/phosphatase" evidence="2">
    <location>
        <begin position="119"/>
        <end position="324"/>
    </location>
</feature>
<organism evidence="3 4">
    <name type="scientific">Planomonospora venezuelensis</name>
    <dbReference type="NCBI Taxonomy" id="1999"/>
    <lineage>
        <taxon>Bacteria</taxon>
        <taxon>Bacillati</taxon>
        <taxon>Actinomycetota</taxon>
        <taxon>Actinomycetes</taxon>
        <taxon>Streptosporangiales</taxon>
        <taxon>Streptosporangiaceae</taxon>
        <taxon>Planomonospora</taxon>
    </lineage>
</organism>
<gene>
    <name evidence="3" type="ORF">FHS22_002229</name>
</gene>
<proteinExistence type="predicted"/>
<accession>A0A841CYB2</accession>
<name>A0A841CYB2_PLAVE</name>
<keyword evidence="3" id="KW-0540">Nuclease</keyword>
<feature type="transmembrane region" description="Helical" evidence="1">
    <location>
        <begin position="28"/>
        <end position="48"/>
    </location>
</feature>
<dbReference type="RefSeq" id="WP_338047708.1">
    <property type="nucleotide sequence ID" value="NZ_BAAAWZ010000001.1"/>
</dbReference>
<evidence type="ECO:0000313" key="4">
    <source>
        <dbReference type="Proteomes" id="UP000562352"/>
    </source>
</evidence>
<keyword evidence="3" id="KW-0255">Endonuclease</keyword>
<dbReference type="Gene3D" id="3.60.10.10">
    <property type="entry name" value="Endonuclease/exonuclease/phosphatase"/>
    <property type="match status" value="1"/>
</dbReference>
<keyword evidence="1" id="KW-0812">Transmembrane</keyword>
<dbReference type="Pfam" id="PF03372">
    <property type="entry name" value="Exo_endo_phos"/>
    <property type="match status" value="1"/>
</dbReference>
<comment type="caution">
    <text evidence="3">The sequence shown here is derived from an EMBL/GenBank/DDBJ whole genome shotgun (WGS) entry which is preliminary data.</text>
</comment>
<keyword evidence="3" id="KW-0378">Hydrolase</keyword>
<evidence type="ECO:0000256" key="1">
    <source>
        <dbReference type="SAM" id="Phobius"/>
    </source>
</evidence>
<dbReference type="EMBL" id="JACHJJ010000005">
    <property type="protein sequence ID" value="MBB5962961.1"/>
    <property type="molecule type" value="Genomic_DNA"/>
</dbReference>
<dbReference type="Proteomes" id="UP000562352">
    <property type="component" value="Unassembled WGS sequence"/>
</dbReference>
<keyword evidence="3" id="KW-0269">Exonuclease</keyword>
<evidence type="ECO:0000313" key="3">
    <source>
        <dbReference type="EMBL" id="MBB5962961.1"/>
    </source>
</evidence>
<feature type="transmembrane region" description="Helical" evidence="1">
    <location>
        <begin position="85"/>
        <end position="103"/>
    </location>
</feature>
<dbReference type="SUPFAM" id="SSF56219">
    <property type="entry name" value="DNase I-like"/>
    <property type="match status" value="1"/>
</dbReference>
<keyword evidence="4" id="KW-1185">Reference proteome</keyword>
<protein>
    <submittedName>
        <fullName evidence="3">Endonuclease/exonuclease/phosphatase (EEP) superfamily protein YafD</fullName>
    </submittedName>
</protein>
<feature type="transmembrane region" description="Helical" evidence="1">
    <location>
        <begin position="60"/>
        <end position="78"/>
    </location>
</feature>
<keyword evidence="1" id="KW-1133">Transmembrane helix</keyword>
<keyword evidence="1" id="KW-0472">Membrane</keyword>
<dbReference type="AlphaFoldDB" id="A0A841CYB2"/>
<dbReference type="InterPro" id="IPR005135">
    <property type="entry name" value="Endo/exonuclease/phosphatase"/>
</dbReference>